<organism evidence="2 3">
    <name type="scientific">Clostridium cavendishii DSM 21758</name>
    <dbReference type="NCBI Taxonomy" id="1121302"/>
    <lineage>
        <taxon>Bacteria</taxon>
        <taxon>Bacillati</taxon>
        <taxon>Bacillota</taxon>
        <taxon>Clostridia</taxon>
        <taxon>Eubacteriales</taxon>
        <taxon>Clostridiaceae</taxon>
        <taxon>Clostridium</taxon>
    </lineage>
</organism>
<dbReference type="EMBL" id="FQZB01000008">
    <property type="protein sequence ID" value="SHJ44833.1"/>
    <property type="molecule type" value="Genomic_DNA"/>
</dbReference>
<accession>A0A1M6JDS4</accession>
<dbReference type="AlphaFoldDB" id="A0A1M6JDS4"/>
<reference evidence="2 3" key="1">
    <citation type="submission" date="2016-11" db="EMBL/GenBank/DDBJ databases">
        <authorList>
            <person name="Jaros S."/>
            <person name="Januszkiewicz K."/>
            <person name="Wedrychowicz H."/>
        </authorList>
    </citation>
    <scope>NUCLEOTIDE SEQUENCE [LARGE SCALE GENOMIC DNA]</scope>
    <source>
        <strain evidence="2 3">DSM 21758</strain>
    </source>
</reference>
<keyword evidence="1" id="KW-1133">Transmembrane helix</keyword>
<proteinExistence type="predicted"/>
<keyword evidence="1" id="KW-0812">Transmembrane</keyword>
<keyword evidence="3" id="KW-1185">Reference proteome</keyword>
<dbReference type="RefSeq" id="WP_159433227.1">
    <property type="nucleotide sequence ID" value="NZ_FQZB01000008.1"/>
</dbReference>
<gene>
    <name evidence="2" type="ORF">SAMN02745163_01999</name>
</gene>
<dbReference type="Proteomes" id="UP000184310">
    <property type="component" value="Unassembled WGS sequence"/>
</dbReference>
<sequence length="54" mass="5923">MSESTIIILFICITVIVLYGLTIVFVFSSNAKLGIKGKKADSEVCITLDKEKDN</sequence>
<dbReference type="STRING" id="1121302.SAMN02745163_01999"/>
<keyword evidence="1" id="KW-0472">Membrane</keyword>
<evidence type="ECO:0000313" key="3">
    <source>
        <dbReference type="Proteomes" id="UP000184310"/>
    </source>
</evidence>
<evidence type="ECO:0000256" key="1">
    <source>
        <dbReference type="SAM" id="Phobius"/>
    </source>
</evidence>
<protein>
    <submittedName>
        <fullName evidence="2">Uncharacterized protein</fullName>
    </submittedName>
</protein>
<feature type="transmembrane region" description="Helical" evidence="1">
    <location>
        <begin position="6"/>
        <end position="28"/>
    </location>
</feature>
<evidence type="ECO:0000313" key="2">
    <source>
        <dbReference type="EMBL" id="SHJ44833.1"/>
    </source>
</evidence>
<name>A0A1M6JDS4_9CLOT</name>